<dbReference type="OrthoDB" id="381838at2157"/>
<dbReference type="AlphaFoldDB" id="A2BJV7"/>
<dbReference type="Proteomes" id="UP000002593">
    <property type="component" value="Chromosome"/>
</dbReference>
<name>A2BJV7_HYPBU</name>
<accession>A2BJV7</accession>
<organism evidence="1 2">
    <name type="scientific">Hyperthermus butylicus (strain DSM 5456 / JCM 9403 / PLM1-5)</name>
    <dbReference type="NCBI Taxonomy" id="415426"/>
    <lineage>
        <taxon>Archaea</taxon>
        <taxon>Thermoproteota</taxon>
        <taxon>Thermoprotei</taxon>
        <taxon>Desulfurococcales</taxon>
        <taxon>Pyrodictiaceae</taxon>
        <taxon>Hyperthermus</taxon>
    </lineage>
</organism>
<keyword evidence="2" id="KW-1185">Reference proteome</keyword>
<dbReference type="KEGG" id="hbu:Hbut_0401"/>
<sequence length="272" mass="30613">MSYHTHGASGSQVHVRTLQGFIEDVARLPADMFSRVIEQIESRELDDIAGVYATSVLRLSHLWLIWEDKCRPRVRSRRTTQHPVCRDIEDFMTAEGGTEVGAATYFNMEIKGLIAKMYGDIGPGLLVPSWVLNYSHRTDGEIVERLRSLSVEEQAARLPVFTASIYVIDAGVKAMMDYYAGKRSDFAHAVAGYLYWDVVKPCSYIADVFVESILGGRELREQYGRVYGSTLAALEENDEAPVGVNYVRLVGKLADSVRRKMLEVLRNARLRS</sequence>
<dbReference type="EMBL" id="CP000493">
    <property type="protein sequence ID" value="ABM80268.1"/>
    <property type="molecule type" value="Genomic_DNA"/>
</dbReference>
<protein>
    <submittedName>
        <fullName evidence="1">Uncharacterized protein</fullName>
    </submittedName>
</protein>
<reference evidence="1 2" key="1">
    <citation type="journal article" date="2007" name="Archaea">
        <title>The genome of Hyperthermus butylicus: a sulfur-reducing, peptide fermenting, neutrophilic Crenarchaeote growing up to 108 degrees C.</title>
        <authorList>
            <person name="Brugger K."/>
            <person name="Chen L."/>
            <person name="Stark M."/>
            <person name="Zibat A."/>
            <person name="Redder P."/>
            <person name="Ruepp A."/>
            <person name="Awayez M."/>
            <person name="She Q."/>
            <person name="Garrett R.A."/>
            <person name="Klenk H.P."/>
        </authorList>
    </citation>
    <scope>NUCLEOTIDE SEQUENCE [LARGE SCALE GENOMIC DNA]</scope>
    <source>
        <strain evidence="2">DSM 5456 / JCM 9403 / PLM1-5</strain>
    </source>
</reference>
<dbReference type="EnsemblBacteria" id="ABM80268">
    <property type="protein sequence ID" value="ABM80268"/>
    <property type="gene ID" value="Hbut_0401"/>
</dbReference>
<dbReference type="eggNOG" id="arCOG12293">
    <property type="taxonomic scope" value="Archaea"/>
</dbReference>
<gene>
    <name evidence="1" type="ordered locus">Hbut_0401</name>
</gene>
<dbReference type="HOGENOM" id="CLU_1021607_0_0_2"/>
<evidence type="ECO:0000313" key="1">
    <source>
        <dbReference type="EMBL" id="ABM80268.1"/>
    </source>
</evidence>
<dbReference type="RefSeq" id="WP_011821586.1">
    <property type="nucleotide sequence ID" value="NC_008818.1"/>
</dbReference>
<dbReference type="GeneID" id="4782285"/>
<evidence type="ECO:0000313" key="2">
    <source>
        <dbReference type="Proteomes" id="UP000002593"/>
    </source>
</evidence>
<proteinExistence type="predicted"/>